<organism evidence="1 2">
    <name type="scientific">Crotalaria pallida</name>
    <name type="common">Smooth rattlebox</name>
    <name type="synonym">Crotalaria striata</name>
    <dbReference type="NCBI Taxonomy" id="3830"/>
    <lineage>
        <taxon>Eukaryota</taxon>
        <taxon>Viridiplantae</taxon>
        <taxon>Streptophyta</taxon>
        <taxon>Embryophyta</taxon>
        <taxon>Tracheophyta</taxon>
        <taxon>Spermatophyta</taxon>
        <taxon>Magnoliopsida</taxon>
        <taxon>eudicotyledons</taxon>
        <taxon>Gunneridae</taxon>
        <taxon>Pentapetalae</taxon>
        <taxon>rosids</taxon>
        <taxon>fabids</taxon>
        <taxon>Fabales</taxon>
        <taxon>Fabaceae</taxon>
        <taxon>Papilionoideae</taxon>
        <taxon>50 kb inversion clade</taxon>
        <taxon>genistoids sensu lato</taxon>
        <taxon>core genistoids</taxon>
        <taxon>Crotalarieae</taxon>
        <taxon>Crotalaria</taxon>
    </lineage>
</organism>
<dbReference type="Proteomes" id="UP001372338">
    <property type="component" value="Unassembled WGS sequence"/>
</dbReference>
<name>A0AAN9FIV0_CROPI</name>
<dbReference type="AlphaFoldDB" id="A0AAN9FIV0"/>
<proteinExistence type="predicted"/>
<evidence type="ECO:0000313" key="2">
    <source>
        <dbReference type="Proteomes" id="UP001372338"/>
    </source>
</evidence>
<protein>
    <submittedName>
        <fullName evidence="1">Uncharacterized protein</fullName>
    </submittedName>
</protein>
<gene>
    <name evidence="1" type="ORF">RIF29_14826</name>
</gene>
<keyword evidence="2" id="KW-1185">Reference proteome</keyword>
<sequence>MLLGQQGNVEDALEGVRGFCDPNPTKYVDNEKGEPIVVFYWGLQPADKNNLVEIKLVEGEFMKIIDNGYEGTSRIMEYPNNVSTSKECSV</sequence>
<reference evidence="1 2" key="1">
    <citation type="submission" date="2024-01" db="EMBL/GenBank/DDBJ databases">
        <title>The genomes of 5 underutilized Papilionoideae crops provide insights into root nodulation and disease resistanc.</title>
        <authorList>
            <person name="Yuan L."/>
        </authorList>
    </citation>
    <scope>NUCLEOTIDE SEQUENCE [LARGE SCALE GENOMIC DNA]</scope>
    <source>
        <strain evidence="1">ZHUSHIDOU_FW_LH</strain>
        <tissue evidence="1">Leaf</tissue>
    </source>
</reference>
<comment type="caution">
    <text evidence="1">The sequence shown here is derived from an EMBL/GenBank/DDBJ whole genome shotgun (WGS) entry which is preliminary data.</text>
</comment>
<dbReference type="EMBL" id="JAYWIO010000003">
    <property type="protein sequence ID" value="KAK7273763.1"/>
    <property type="molecule type" value="Genomic_DNA"/>
</dbReference>
<accession>A0AAN9FIV0</accession>
<evidence type="ECO:0000313" key="1">
    <source>
        <dbReference type="EMBL" id="KAK7273763.1"/>
    </source>
</evidence>